<reference evidence="3" key="2">
    <citation type="submission" date="2015-08" db="EMBL/GenBank/DDBJ databases">
        <authorList>
            <person name="Babu N.S."/>
            <person name="Beckwith C.J."/>
            <person name="Beseler K.G."/>
            <person name="Brison A."/>
            <person name="Carone J.V."/>
            <person name="Caskin T.P."/>
            <person name="Diamond M."/>
            <person name="Durham M.E."/>
            <person name="Foxe J.M."/>
            <person name="Go M."/>
            <person name="Henderson B.A."/>
            <person name="Jones I.B."/>
            <person name="McGettigan J.A."/>
            <person name="Micheletti S.J."/>
            <person name="Nasrallah M.E."/>
            <person name="Ortiz D."/>
            <person name="Piller C.R."/>
            <person name="Privatt S.R."/>
            <person name="Schneider S.L."/>
            <person name="Sharp S."/>
            <person name="Smith T.C."/>
            <person name="Stanton J.D."/>
            <person name="Ullery H.E."/>
            <person name="Wilson R.J."/>
            <person name="Serrano M.G."/>
            <person name="Buck G."/>
            <person name="Lee V."/>
            <person name="Wang Y."/>
            <person name="Carvalho R."/>
            <person name="Voegtly L."/>
            <person name="Shi R."/>
            <person name="Duckworth R."/>
            <person name="Johnson A."/>
            <person name="Loviza R."/>
            <person name="Walstead R."/>
            <person name="Shah Z."/>
            <person name="Kiflezghi M."/>
            <person name="Wade K."/>
            <person name="Ball S.L."/>
            <person name="Bradley K.W."/>
            <person name="Asai D.J."/>
            <person name="Bowman C.A."/>
            <person name="Russell D.A."/>
            <person name="Pope W.H."/>
            <person name="Jacobs-Sera D."/>
            <person name="Hendrix R.W."/>
            <person name="Hatfull G.F."/>
        </authorList>
    </citation>
    <scope>NUCLEOTIDE SEQUENCE</scope>
</reference>
<dbReference type="AlphaFoldDB" id="A0A087SHK8"/>
<dbReference type="Proteomes" id="UP000028924">
    <property type="component" value="Unassembled WGS sequence"/>
</dbReference>
<dbReference type="InterPro" id="IPR012223">
    <property type="entry name" value="TEII"/>
</dbReference>
<dbReference type="InterPro" id="IPR001031">
    <property type="entry name" value="Thioesterase"/>
</dbReference>
<dbReference type="EMBL" id="GDKF01004197">
    <property type="protein sequence ID" value="JAT74425.1"/>
    <property type="molecule type" value="Transcribed_RNA"/>
</dbReference>
<dbReference type="eggNOG" id="ENOG502R8TF">
    <property type="taxonomic scope" value="Eukaryota"/>
</dbReference>
<organism evidence="4 6">
    <name type="scientific">Auxenochlorella protothecoides</name>
    <name type="common">Green microalga</name>
    <name type="synonym">Chlorella protothecoides</name>
    <dbReference type="NCBI Taxonomy" id="3075"/>
    <lineage>
        <taxon>Eukaryota</taxon>
        <taxon>Viridiplantae</taxon>
        <taxon>Chlorophyta</taxon>
        <taxon>core chlorophytes</taxon>
        <taxon>Trebouxiophyceae</taxon>
        <taxon>Chlorellales</taxon>
        <taxon>Chlorellaceae</taxon>
        <taxon>Auxenochlorella</taxon>
    </lineage>
</organism>
<dbReference type="Gene3D" id="3.40.50.1820">
    <property type="entry name" value="alpha/beta hydrolase"/>
    <property type="match status" value="1"/>
</dbReference>
<dbReference type="PANTHER" id="PTHR11487">
    <property type="entry name" value="THIOESTERASE"/>
    <property type="match status" value="1"/>
</dbReference>
<reference evidence="7" key="3">
    <citation type="journal article" date="2018" name="Algal Res.">
        <title>Characterization of plant carbon substrate utilization by Auxenochlorella protothecoides.</title>
        <authorList>
            <person name="Vogler B.W."/>
            <person name="Starkenburg S.R."/>
            <person name="Sudasinghe N."/>
            <person name="Schambach J.Y."/>
            <person name="Rollin J.A."/>
            <person name="Pattathil S."/>
            <person name="Barry A.N."/>
        </authorList>
    </citation>
    <scope>NUCLEOTIDE SEQUENCE [LARGE SCALE GENOMIC DNA]</scope>
    <source>
        <strain evidence="7">UTEX 25</strain>
    </source>
</reference>
<name>A0A087SHK8_AUXPR</name>
<protein>
    <submittedName>
        <fullName evidence="4">Gramicidin S biosynthesis protein GrsT</fullName>
    </submittedName>
</protein>
<dbReference type="SUPFAM" id="SSF53474">
    <property type="entry name" value="alpha/beta-Hydrolases"/>
    <property type="match status" value="1"/>
</dbReference>
<evidence type="ECO:0000313" key="7">
    <source>
        <dbReference type="Proteomes" id="UP000279271"/>
    </source>
</evidence>
<dbReference type="GeneID" id="23617558"/>
<reference evidence="5" key="5">
    <citation type="submission" date="2018-11" db="EMBL/GenBank/DDBJ databases">
        <title>Characterization of plant carbon substrate utilization by Auxenochlorella protothecoides.</title>
        <authorList>
            <person name="Vogler B.W."/>
            <person name="Starkenburg S.R."/>
            <person name="Sudasinghe N."/>
            <person name="Schambach J.Y."/>
            <person name="Rollin J.A."/>
            <person name="Pattathil S."/>
            <person name="Barry A.N."/>
        </authorList>
    </citation>
    <scope>NUCLEOTIDE SEQUENCE [LARGE SCALE GENOMIC DNA]</scope>
    <source>
        <strain evidence="5">UTEX 25</strain>
    </source>
</reference>
<dbReference type="PANTHER" id="PTHR11487:SF0">
    <property type="entry name" value="S-ACYL FATTY ACID SYNTHASE THIOESTERASE, MEDIUM CHAIN"/>
    <property type="match status" value="1"/>
</dbReference>
<reference evidence="4 6" key="1">
    <citation type="journal article" date="2014" name="BMC Genomics">
        <title>Oil accumulation mechanisms of the oleaginous microalga Chlorella protothecoides revealed through its genome, transcriptomes, and proteomes.</title>
        <authorList>
            <person name="Gao C."/>
            <person name="Wang Y."/>
            <person name="Shen Y."/>
            <person name="Yan D."/>
            <person name="He X."/>
            <person name="Dai J."/>
            <person name="Wu Q."/>
        </authorList>
    </citation>
    <scope>NUCLEOTIDE SEQUENCE [LARGE SCALE GENOMIC DNA]</scope>
    <source>
        <strain evidence="4 6">0710</strain>
    </source>
</reference>
<sequence length="270" mass="29571">MAASTAQRNAWVLTGPRQCPPPMVRLRLVCFPMAGSGACMYHDWAFPISLGVEVLPIELPGTNSRLKEPKATCLRALAQDVVQGIAAHLQPGHPPVVLWGHSMGAWLAYEVAQLLSAPGSSLQRPLHLFASGNRAPSLAGLEHNPDSHVMHRLEAAEFWRVYTQRYGANPDLESRALRAYLLPGLQADFKLVETYTPSSLRPLDCGVIALGGMSDPRYSPGQLEAWAGVAPPSRFSVQWFEGGHLFVREQTAAVLEFLEGKLRHLLPDSR</sequence>
<evidence type="ECO:0000313" key="6">
    <source>
        <dbReference type="Proteomes" id="UP000028924"/>
    </source>
</evidence>
<gene>
    <name evidence="5" type="ORF">APUTEX25_003887</name>
    <name evidence="4" type="ORF">F751_6167</name>
    <name evidence="3" type="ORF">g.23860</name>
</gene>
<keyword evidence="6" id="KW-1185">Reference proteome</keyword>
<dbReference type="Proteomes" id="UP000279271">
    <property type="component" value="Unassembled WGS sequence"/>
</dbReference>
<dbReference type="GO" id="GO:0008610">
    <property type="term" value="P:lipid biosynthetic process"/>
    <property type="evidence" value="ECO:0007669"/>
    <property type="project" value="TreeGrafter"/>
</dbReference>
<comment type="similarity">
    <text evidence="1">Belongs to the thioesterase family.</text>
</comment>
<feature type="domain" description="Thioesterase" evidence="2">
    <location>
        <begin position="27"/>
        <end position="261"/>
    </location>
</feature>
<dbReference type="STRING" id="3075.A0A087SHK8"/>
<proteinExistence type="inferred from homology"/>
<accession>A0A087SHK8</accession>
<evidence type="ECO:0000259" key="2">
    <source>
        <dbReference type="Pfam" id="PF00975"/>
    </source>
</evidence>
<reference evidence="5" key="4">
    <citation type="submission" date="2018-10" db="EMBL/GenBank/DDBJ databases">
        <authorList>
            <person name="Hovde B."/>
            <person name="Zhang X."/>
        </authorList>
    </citation>
    <scope>NUCLEOTIDE SEQUENCE [LARGE SCALE GENOMIC DNA]</scope>
    <source>
        <strain evidence="5">UTEX 25</strain>
    </source>
</reference>
<dbReference type="RefSeq" id="XP_011398103.1">
    <property type="nucleotide sequence ID" value="XM_011399801.1"/>
</dbReference>
<dbReference type="OrthoDB" id="541883at2759"/>
<dbReference type="EMBL" id="QOKY01000195">
    <property type="protein sequence ID" value="RMZ53748.1"/>
    <property type="molecule type" value="Genomic_DNA"/>
</dbReference>
<dbReference type="EMBL" id="KL662112">
    <property type="protein sequence ID" value="KFM25212.1"/>
    <property type="molecule type" value="Genomic_DNA"/>
</dbReference>
<evidence type="ECO:0000256" key="1">
    <source>
        <dbReference type="ARBA" id="ARBA00007169"/>
    </source>
</evidence>
<evidence type="ECO:0000313" key="4">
    <source>
        <dbReference type="EMBL" id="KFM25212.1"/>
    </source>
</evidence>
<dbReference type="Pfam" id="PF00975">
    <property type="entry name" value="Thioesterase"/>
    <property type="match status" value="1"/>
</dbReference>
<evidence type="ECO:0000313" key="5">
    <source>
        <dbReference type="EMBL" id="RMZ53748.1"/>
    </source>
</evidence>
<evidence type="ECO:0000313" key="3">
    <source>
        <dbReference type="EMBL" id="JAT74425.1"/>
    </source>
</evidence>
<dbReference type="KEGG" id="apro:F751_6167"/>
<dbReference type="InterPro" id="IPR029058">
    <property type="entry name" value="AB_hydrolase_fold"/>
</dbReference>